<proteinExistence type="predicted"/>
<accession>A0ABT2EMF6</accession>
<sequence>MDERELEAAKAFHGHLGPYLALGLRLGEFALSVLKAKKHFGIKVTVHCPPQPPPSCMVDGLQISTGATYGKRNIELVPSDEIVVQFVNTDTNEHLTLRVPESVREQMATWLKELGEEEASRCVLEAENLFEVVEGAHS</sequence>
<dbReference type="PANTHER" id="PTHR39418:SF1">
    <property type="entry name" value="DEHYDROGENASE"/>
    <property type="match status" value="1"/>
</dbReference>
<keyword evidence="3" id="KW-1185">Reference proteome</keyword>
<feature type="domain" description="Formylmethanofuran dehydrogenase subunit E" evidence="1">
    <location>
        <begin position="12"/>
        <end position="114"/>
    </location>
</feature>
<reference evidence="2 3" key="1">
    <citation type="submission" date="2022-08" db="EMBL/GenBank/DDBJ databases">
        <title>Bacterial and archaeal communities from various locations to study Microbial Dark Matter (Phase II).</title>
        <authorList>
            <person name="Stepanauskas R."/>
        </authorList>
    </citation>
    <scope>NUCLEOTIDE SEQUENCE [LARGE SCALE GENOMIC DNA]</scope>
    <source>
        <strain evidence="2 3">PD1</strain>
    </source>
</reference>
<organism evidence="2 3">
    <name type="scientific">Candidatus Fervidibacter sacchari</name>
    <dbReference type="NCBI Taxonomy" id="1448929"/>
    <lineage>
        <taxon>Bacteria</taxon>
        <taxon>Candidatus Fervidibacterota</taxon>
        <taxon>Candidatus Fervidibacter</taxon>
    </lineage>
</organism>
<dbReference type="PANTHER" id="PTHR39418">
    <property type="entry name" value="DEHYDROGENASE-RELATED"/>
    <property type="match status" value="1"/>
</dbReference>
<dbReference type="Gene3D" id="3.30.1330.130">
    <property type="match status" value="1"/>
</dbReference>
<dbReference type="RefSeq" id="WP_259095287.1">
    <property type="nucleotide sequence ID" value="NZ_CP130454.1"/>
</dbReference>
<dbReference type="SUPFAM" id="SSF143555">
    <property type="entry name" value="FwdE-like"/>
    <property type="match status" value="1"/>
</dbReference>
<dbReference type="Proteomes" id="UP001204798">
    <property type="component" value="Unassembled WGS sequence"/>
</dbReference>
<name>A0ABT2EMF6_9BACT</name>
<dbReference type="InterPro" id="IPR053194">
    <property type="entry name" value="tRNA_methyltr_O"/>
</dbReference>
<evidence type="ECO:0000259" key="1">
    <source>
        <dbReference type="Pfam" id="PF02663"/>
    </source>
</evidence>
<protein>
    <submittedName>
        <fullName evidence="2">Formylmethanofuran dehydrogenase subunit E</fullName>
    </submittedName>
</protein>
<dbReference type="EMBL" id="JANUCP010000002">
    <property type="protein sequence ID" value="MCS3919126.1"/>
    <property type="molecule type" value="Genomic_DNA"/>
</dbReference>
<dbReference type="InterPro" id="IPR003814">
    <property type="entry name" value="FmdEsu_dom"/>
</dbReference>
<dbReference type="Pfam" id="PF02663">
    <property type="entry name" value="FmdE"/>
    <property type="match status" value="1"/>
</dbReference>
<comment type="caution">
    <text evidence="2">The sequence shown here is derived from an EMBL/GenBank/DDBJ whole genome shotgun (WGS) entry which is preliminary data.</text>
</comment>
<gene>
    <name evidence="2" type="ORF">M2350_001526</name>
</gene>
<evidence type="ECO:0000313" key="3">
    <source>
        <dbReference type="Proteomes" id="UP001204798"/>
    </source>
</evidence>
<evidence type="ECO:0000313" key="2">
    <source>
        <dbReference type="EMBL" id="MCS3919126.1"/>
    </source>
</evidence>